<evidence type="ECO:0000256" key="1">
    <source>
        <dbReference type="ARBA" id="ARBA00006528"/>
    </source>
</evidence>
<keyword evidence="2" id="KW-0812">Transmembrane</keyword>
<evidence type="ECO:0000313" key="3">
    <source>
        <dbReference type="EMBL" id="KMQ93037.1"/>
    </source>
</evidence>
<comment type="similarity">
    <text evidence="1">Belongs to the bile acid:sodium symporter (BASS) (TC 2.A.28) family.</text>
</comment>
<feature type="transmembrane region" description="Helical" evidence="2">
    <location>
        <begin position="82"/>
        <end position="107"/>
    </location>
</feature>
<proteinExistence type="inferred from homology"/>
<dbReference type="PANTHER" id="PTHR18640">
    <property type="entry name" value="SOLUTE CARRIER FAMILY 10 MEMBER 7"/>
    <property type="match status" value="1"/>
</dbReference>
<dbReference type="Gene3D" id="1.20.1530.20">
    <property type="match status" value="1"/>
</dbReference>
<dbReference type="Proteomes" id="UP000036403">
    <property type="component" value="Unassembled WGS sequence"/>
</dbReference>
<comment type="caution">
    <text evidence="3">The sequence shown here is derived from an EMBL/GenBank/DDBJ whole genome shotgun (WGS) entry which is preliminary data.</text>
</comment>
<dbReference type="InterPro" id="IPR016833">
    <property type="entry name" value="Put_Na-Bile_cotransptr"/>
</dbReference>
<dbReference type="AlphaFoldDB" id="A0A0J7KRN6"/>
<evidence type="ECO:0000256" key="2">
    <source>
        <dbReference type="SAM" id="Phobius"/>
    </source>
</evidence>
<name>A0A0J7KRN6_LASNI</name>
<keyword evidence="4" id="KW-1185">Reference proteome</keyword>
<dbReference type="PANTHER" id="PTHR18640:SF5">
    <property type="entry name" value="SODIUM_BILE ACID COTRANSPORTER 7"/>
    <property type="match status" value="1"/>
</dbReference>
<evidence type="ECO:0000313" key="4">
    <source>
        <dbReference type="Proteomes" id="UP000036403"/>
    </source>
</evidence>
<keyword evidence="2" id="KW-1133">Transmembrane helix</keyword>
<dbReference type="Pfam" id="PF13593">
    <property type="entry name" value="SBF_like"/>
    <property type="match status" value="1"/>
</dbReference>
<gene>
    <name evidence="3" type="ORF">RF55_6899</name>
</gene>
<feature type="transmembrane region" description="Helical" evidence="2">
    <location>
        <begin position="152"/>
        <end position="173"/>
    </location>
</feature>
<accession>A0A0J7KRN6</accession>
<feature type="transmembrane region" description="Helical" evidence="2">
    <location>
        <begin position="22"/>
        <end position="41"/>
    </location>
</feature>
<feature type="transmembrane region" description="Helical" evidence="2">
    <location>
        <begin position="185"/>
        <end position="203"/>
    </location>
</feature>
<dbReference type="STRING" id="67767.A0A0J7KRN6"/>
<dbReference type="InterPro" id="IPR038770">
    <property type="entry name" value="Na+/solute_symporter_sf"/>
</dbReference>
<keyword evidence="2" id="KW-0472">Membrane</keyword>
<dbReference type="PaxDb" id="67767-A0A0J7KRN6"/>
<sequence length="327" mass="36342">MCIESTCINLQPRRKTNLLYRYGYVLLMLICMIFASIQPNIGGTNGIINGNFIILYFAVPLTYFEAGLLCDPKSLYSTLRDGYLLTFVMTFVYILMPFLARIGTYLLTYAKVNVWLLKGMEVLYCMPPPFSTGLALCRLAQADLPTSVITTLVSHFGGLFLSPILLYLMLGTSTPPLVGINIRETIYSTLIPLGIGIMLRSFILKDKYLNINTGWFSQGLLLTIAYHWFCDAVLADASSLQAVDILFCVLITALFTSTHKSVDLGGWILRGAYHGSVHGPAVNLPLTILPVAQLLLVYRDIGLSSKLVFKYNNNSDVFFNALGYFIS</sequence>
<protein>
    <submittedName>
        <fullName evidence="3">Sodium bile acid cotransporter 7-like isoform x1 protein</fullName>
    </submittedName>
</protein>
<feature type="transmembrane region" description="Helical" evidence="2">
    <location>
        <begin position="47"/>
        <end position="70"/>
    </location>
</feature>
<dbReference type="EMBL" id="LBMM01003865">
    <property type="protein sequence ID" value="KMQ93037.1"/>
    <property type="molecule type" value="Genomic_DNA"/>
</dbReference>
<organism evidence="3 4">
    <name type="scientific">Lasius niger</name>
    <name type="common">Black garden ant</name>
    <dbReference type="NCBI Taxonomy" id="67767"/>
    <lineage>
        <taxon>Eukaryota</taxon>
        <taxon>Metazoa</taxon>
        <taxon>Ecdysozoa</taxon>
        <taxon>Arthropoda</taxon>
        <taxon>Hexapoda</taxon>
        <taxon>Insecta</taxon>
        <taxon>Pterygota</taxon>
        <taxon>Neoptera</taxon>
        <taxon>Endopterygota</taxon>
        <taxon>Hymenoptera</taxon>
        <taxon>Apocrita</taxon>
        <taxon>Aculeata</taxon>
        <taxon>Formicoidea</taxon>
        <taxon>Formicidae</taxon>
        <taxon>Formicinae</taxon>
        <taxon>Lasius</taxon>
        <taxon>Lasius</taxon>
    </lineage>
</organism>
<reference evidence="3 4" key="1">
    <citation type="submission" date="2015-04" db="EMBL/GenBank/DDBJ databases">
        <title>Lasius niger genome sequencing.</title>
        <authorList>
            <person name="Konorov E.A."/>
            <person name="Nikitin M.A."/>
            <person name="Kirill M.V."/>
            <person name="Chang P."/>
        </authorList>
    </citation>
    <scope>NUCLEOTIDE SEQUENCE [LARGE SCALE GENOMIC DNA]</scope>
    <source>
        <tissue evidence="3">Whole</tissue>
    </source>
</reference>
<dbReference type="OrthoDB" id="188035at2759"/>
<dbReference type="GO" id="GO:0005886">
    <property type="term" value="C:plasma membrane"/>
    <property type="evidence" value="ECO:0007669"/>
    <property type="project" value="TreeGrafter"/>
</dbReference>